<evidence type="ECO:0000256" key="1">
    <source>
        <dbReference type="SAM" id="Phobius"/>
    </source>
</evidence>
<keyword evidence="1" id="KW-0472">Membrane</keyword>
<gene>
    <name evidence="2" type="ORF">AMON00008_LOCUS23733</name>
</gene>
<evidence type="ECO:0000313" key="2">
    <source>
        <dbReference type="EMBL" id="CAE4590016.1"/>
    </source>
</evidence>
<feature type="transmembrane region" description="Helical" evidence="1">
    <location>
        <begin position="81"/>
        <end position="100"/>
    </location>
</feature>
<keyword evidence="1" id="KW-0812">Transmembrane</keyword>
<keyword evidence="1" id="KW-1133">Transmembrane helix</keyword>
<feature type="transmembrane region" description="Helical" evidence="1">
    <location>
        <begin position="157"/>
        <end position="182"/>
    </location>
</feature>
<dbReference type="AlphaFoldDB" id="A0A7S4QRH3"/>
<reference evidence="2" key="1">
    <citation type="submission" date="2021-01" db="EMBL/GenBank/DDBJ databases">
        <authorList>
            <person name="Corre E."/>
            <person name="Pelletier E."/>
            <person name="Niang G."/>
            <person name="Scheremetjew M."/>
            <person name="Finn R."/>
            <person name="Kale V."/>
            <person name="Holt S."/>
            <person name="Cochrane G."/>
            <person name="Meng A."/>
            <person name="Brown T."/>
            <person name="Cohen L."/>
        </authorList>
    </citation>
    <scope>NUCLEOTIDE SEQUENCE</scope>
    <source>
        <strain evidence="2">CCMP3105</strain>
    </source>
</reference>
<organism evidence="2">
    <name type="scientific">Alexandrium monilatum</name>
    <dbReference type="NCBI Taxonomy" id="311494"/>
    <lineage>
        <taxon>Eukaryota</taxon>
        <taxon>Sar</taxon>
        <taxon>Alveolata</taxon>
        <taxon>Dinophyceae</taxon>
        <taxon>Gonyaulacales</taxon>
        <taxon>Pyrocystaceae</taxon>
        <taxon>Alexandrium</taxon>
    </lineage>
</organism>
<dbReference type="EMBL" id="HBNR01034584">
    <property type="protein sequence ID" value="CAE4590016.1"/>
    <property type="molecule type" value="Transcribed_RNA"/>
</dbReference>
<feature type="transmembrane region" description="Helical" evidence="1">
    <location>
        <begin position="20"/>
        <end position="41"/>
    </location>
</feature>
<name>A0A7S4QRH3_9DINO</name>
<sequence length="309" mass="35098">MSLLENEVLAVDQRYRAPAFLIFGAGSAVLGFITISVIGVIDFHVLTRNKTLDMDYPSRNGYWPSTVSEMVHNHESPGGKLFYTFGMIAGVCIFVSQYPFHLRNVYTGDETVPGTTMYWTSFRQLVPSMGLWLLIGVNTYPTQIALSSTGHTKMFCVFLHLLGAGMLFVGYMVSELKCLGMFKFQKHRYLAIETREHRARTVLAWLILTGFVSFCVMQVLLNVVKKLKVCCPDEWVMKGERINGERMSQPEIVNTASGTFLMIKVLSFVFEDVAGCALVLSHLAIWYYCEERHVDYGEQMLQEVHHQQD</sequence>
<accession>A0A7S4QRH3</accession>
<proteinExistence type="predicted"/>
<feature type="transmembrane region" description="Helical" evidence="1">
    <location>
        <begin position="202"/>
        <end position="221"/>
    </location>
</feature>
<protein>
    <submittedName>
        <fullName evidence="2">Uncharacterized protein</fullName>
    </submittedName>
</protein>